<name>A0A5N6K6T2_MONLA</name>
<dbReference type="PANTHER" id="PTHR36206">
    <property type="entry name" value="ASPERCRYPTIN BIOSYNTHESIS CLUSTER-SPECIFIC TRANSCRIPTION REGULATOR ATNN-RELATED"/>
    <property type="match status" value="1"/>
</dbReference>
<dbReference type="InterPro" id="IPR052360">
    <property type="entry name" value="Transcr_Regulatory_Proteins"/>
</dbReference>
<dbReference type="InterPro" id="IPR036864">
    <property type="entry name" value="Zn2-C6_fun-type_DNA-bd_sf"/>
</dbReference>
<dbReference type="InterPro" id="IPR001138">
    <property type="entry name" value="Zn2Cys6_DnaBD"/>
</dbReference>
<dbReference type="OrthoDB" id="3598904at2759"/>
<evidence type="ECO:0000256" key="4">
    <source>
        <dbReference type="ARBA" id="ARBA00023125"/>
    </source>
</evidence>
<proteinExistence type="predicted"/>
<organism evidence="9 10">
    <name type="scientific">Monilinia laxa</name>
    <name type="common">Brown rot fungus</name>
    <name type="synonym">Sclerotinia laxa</name>
    <dbReference type="NCBI Taxonomy" id="61186"/>
    <lineage>
        <taxon>Eukaryota</taxon>
        <taxon>Fungi</taxon>
        <taxon>Dikarya</taxon>
        <taxon>Ascomycota</taxon>
        <taxon>Pezizomycotina</taxon>
        <taxon>Leotiomycetes</taxon>
        <taxon>Helotiales</taxon>
        <taxon>Sclerotiniaceae</taxon>
        <taxon>Monilinia</taxon>
    </lineage>
</organism>
<evidence type="ECO:0000259" key="8">
    <source>
        <dbReference type="PROSITE" id="PS50048"/>
    </source>
</evidence>
<reference evidence="9 10" key="1">
    <citation type="submission" date="2019-06" db="EMBL/GenBank/DDBJ databases">
        <title>Genome Sequence of the Brown Rot Fungal Pathogen Monilinia laxa.</title>
        <authorList>
            <person name="De Miccolis Angelini R.M."/>
            <person name="Landi L."/>
            <person name="Abate D."/>
            <person name="Pollastro S."/>
            <person name="Romanazzi G."/>
            <person name="Faretra F."/>
        </authorList>
    </citation>
    <scope>NUCLEOTIDE SEQUENCE [LARGE SCALE GENOMIC DNA]</scope>
    <source>
        <strain evidence="9 10">Mlax316</strain>
    </source>
</reference>
<feature type="compositionally biased region" description="Polar residues" evidence="7">
    <location>
        <begin position="132"/>
        <end position="144"/>
    </location>
</feature>
<dbReference type="SUPFAM" id="SSF57701">
    <property type="entry name" value="Zn2/Cys6 DNA-binding domain"/>
    <property type="match status" value="1"/>
</dbReference>
<dbReference type="Proteomes" id="UP000326757">
    <property type="component" value="Unassembled WGS sequence"/>
</dbReference>
<dbReference type="Gene3D" id="4.10.240.10">
    <property type="entry name" value="Zn(2)-C6 fungal-type DNA-binding domain"/>
    <property type="match status" value="1"/>
</dbReference>
<dbReference type="PANTHER" id="PTHR36206:SF4">
    <property type="entry name" value="HYPOTHETICAL CONSERVED PROTEIN (EUROFUNG)-RELATED"/>
    <property type="match status" value="1"/>
</dbReference>
<dbReference type="PROSITE" id="PS00463">
    <property type="entry name" value="ZN2_CY6_FUNGAL_1"/>
    <property type="match status" value="1"/>
</dbReference>
<evidence type="ECO:0000256" key="1">
    <source>
        <dbReference type="ARBA" id="ARBA00022723"/>
    </source>
</evidence>
<evidence type="ECO:0000256" key="6">
    <source>
        <dbReference type="ARBA" id="ARBA00023242"/>
    </source>
</evidence>
<gene>
    <name evidence="9" type="ORF">EYC80_001989</name>
</gene>
<dbReference type="GO" id="GO:0008270">
    <property type="term" value="F:zinc ion binding"/>
    <property type="evidence" value="ECO:0007669"/>
    <property type="project" value="InterPro"/>
</dbReference>
<protein>
    <recommendedName>
        <fullName evidence="8">Zn(2)-C6 fungal-type domain-containing protein</fullName>
    </recommendedName>
</protein>
<evidence type="ECO:0000256" key="2">
    <source>
        <dbReference type="ARBA" id="ARBA00022833"/>
    </source>
</evidence>
<comment type="caution">
    <text evidence="9">The sequence shown here is derived from an EMBL/GenBank/DDBJ whole genome shotgun (WGS) entry which is preliminary data.</text>
</comment>
<sequence length="672" mass="76850">MVGTTNLEGRVRVENRAGIFQRIYSFPQASPTATLPIQQPRVRRSRASKPKVRTGCLTCKSRRVKCDEAKPGCMRCVRFGHKCEGYAYVQTAGVKPTVATNIAPRALIPRTGYLPISPSTSPTSVASTTSSILSQPETSVSPPSTWRERNGEECFRNFVREITGSSDNFDVWWGLVFSGCQSSQLVFDAVHMIGSLDLRPKNRGNHIGTFRHISTYREYCTTKCLTKKRTVPFFKGPGIGSGIMEIDVESRTTLIAHLLSNMIGSGTEVISHERVSTMYLGLRELRGWMMRTYIPQGGHLGSMTESSCLKCFSKLELKILRYADSKPEYERRTSLGEPNIEMMPGQFSNLAEAKQDLEKVITKSMDWLASTLKRHDFSAHHNDLEDHNLNNGLFFDIDPKFEEEKRILREYERWNRSFSPLFEGHQKRCQSNDKFHCEKDPDILLAYLLRMNWLSGYILIASSNHLDCLDVGEKRFSAQLQELREIAKMLRSTLGWRKALEESGDFELETIIPSLIVGWETRDRDLRKISVSMLLKGTRHEYSRIGDIKGFSGAVGKVMERLMDLDEDSSEVDRAPEESKCRNIEMGFDALTRVAYLKCYKEDPTMQGMAELEGRKEIIKRAKVTHHRWNYFNPISQIQMYIRYFIKLGTWCPKQTLGTFISGYPWSKVLYT</sequence>
<accession>A0A5N6K6T2</accession>
<dbReference type="GO" id="GO:0000981">
    <property type="term" value="F:DNA-binding transcription factor activity, RNA polymerase II-specific"/>
    <property type="evidence" value="ECO:0007669"/>
    <property type="project" value="InterPro"/>
</dbReference>
<evidence type="ECO:0000313" key="9">
    <source>
        <dbReference type="EMBL" id="KAB8298256.1"/>
    </source>
</evidence>
<feature type="compositionally biased region" description="Low complexity" evidence="7">
    <location>
        <begin position="118"/>
        <end position="131"/>
    </location>
</feature>
<keyword evidence="1" id="KW-0479">Metal-binding</keyword>
<dbReference type="AlphaFoldDB" id="A0A5N6K6T2"/>
<evidence type="ECO:0000256" key="3">
    <source>
        <dbReference type="ARBA" id="ARBA00023015"/>
    </source>
</evidence>
<dbReference type="SMART" id="SM00066">
    <property type="entry name" value="GAL4"/>
    <property type="match status" value="1"/>
</dbReference>
<keyword evidence="10" id="KW-1185">Reference proteome</keyword>
<dbReference type="CDD" id="cd00067">
    <property type="entry name" value="GAL4"/>
    <property type="match status" value="1"/>
</dbReference>
<feature type="domain" description="Zn(2)-C6 fungal-type" evidence="8">
    <location>
        <begin position="55"/>
        <end position="83"/>
    </location>
</feature>
<dbReference type="GO" id="GO:0003677">
    <property type="term" value="F:DNA binding"/>
    <property type="evidence" value="ECO:0007669"/>
    <property type="project" value="UniProtKB-KW"/>
</dbReference>
<evidence type="ECO:0000256" key="5">
    <source>
        <dbReference type="ARBA" id="ARBA00023163"/>
    </source>
</evidence>
<dbReference type="PROSITE" id="PS50048">
    <property type="entry name" value="ZN2_CY6_FUNGAL_2"/>
    <property type="match status" value="1"/>
</dbReference>
<dbReference type="EMBL" id="VIGI01000007">
    <property type="protein sequence ID" value="KAB8298256.1"/>
    <property type="molecule type" value="Genomic_DNA"/>
</dbReference>
<keyword evidence="2" id="KW-0862">Zinc</keyword>
<keyword evidence="6" id="KW-0539">Nucleus</keyword>
<evidence type="ECO:0000256" key="7">
    <source>
        <dbReference type="SAM" id="MobiDB-lite"/>
    </source>
</evidence>
<feature type="region of interest" description="Disordered" evidence="7">
    <location>
        <begin position="118"/>
        <end position="148"/>
    </location>
</feature>
<keyword evidence="3" id="KW-0805">Transcription regulation</keyword>
<evidence type="ECO:0000313" key="10">
    <source>
        <dbReference type="Proteomes" id="UP000326757"/>
    </source>
</evidence>
<keyword evidence="5" id="KW-0804">Transcription</keyword>
<keyword evidence="4" id="KW-0238">DNA-binding</keyword>
<dbReference type="Pfam" id="PF00172">
    <property type="entry name" value="Zn_clus"/>
    <property type="match status" value="1"/>
</dbReference>